<dbReference type="Pfam" id="PF06985">
    <property type="entry name" value="HET"/>
    <property type="match status" value="1"/>
</dbReference>
<dbReference type="InterPro" id="IPR010730">
    <property type="entry name" value="HET"/>
</dbReference>
<dbReference type="GeneID" id="36581586"/>
<dbReference type="InParanoid" id="A0A2J6SVE2"/>
<dbReference type="OrthoDB" id="5125733at2759"/>
<evidence type="ECO:0000313" key="3">
    <source>
        <dbReference type="Proteomes" id="UP000235371"/>
    </source>
</evidence>
<feature type="non-terminal residue" evidence="2">
    <location>
        <position position="1"/>
    </location>
</feature>
<dbReference type="Proteomes" id="UP000235371">
    <property type="component" value="Unassembled WGS sequence"/>
</dbReference>
<feature type="domain" description="Heterokaryon incompatibility" evidence="1">
    <location>
        <begin position="1"/>
        <end position="89"/>
    </location>
</feature>
<name>A0A2J6SVE2_9HELO</name>
<dbReference type="RefSeq" id="XP_024731638.1">
    <property type="nucleotide sequence ID" value="XM_024873506.1"/>
</dbReference>
<dbReference type="PANTHER" id="PTHR33112">
    <property type="entry name" value="DOMAIN PROTEIN, PUTATIVE-RELATED"/>
    <property type="match status" value="1"/>
</dbReference>
<gene>
    <name evidence="2" type="ORF">K444DRAFT_513189</name>
</gene>
<dbReference type="AlphaFoldDB" id="A0A2J6SVE2"/>
<evidence type="ECO:0000313" key="2">
    <source>
        <dbReference type="EMBL" id="PMD54734.1"/>
    </source>
</evidence>
<keyword evidence="3" id="KW-1185">Reference proteome</keyword>
<sequence>YITLSHCWGQLQLITLTNSNIVTFQEGLEIRKLPKTFRDAIYVAQRLTVQYIWIDSLCIVQDSEDDRKRESALMMSVFAEAFCNIAATAA</sequence>
<accession>A0A2J6SVE2</accession>
<dbReference type="STRING" id="1095630.A0A2J6SVE2"/>
<feature type="non-terminal residue" evidence="2">
    <location>
        <position position="90"/>
    </location>
</feature>
<organism evidence="2 3">
    <name type="scientific">Hyaloscypha bicolor E</name>
    <dbReference type="NCBI Taxonomy" id="1095630"/>
    <lineage>
        <taxon>Eukaryota</taxon>
        <taxon>Fungi</taxon>
        <taxon>Dikarya</taxon>
        <taxon>Ascomycota</taxon>
        <taxon>Pezizomycotina</taxon>
        <taxon>Leotiomycetes</taxon>
        <taxon>Helotiales</taxon>
        <taxon>Hyaloscyphaceae</taxon>
        <taxon>Hyaloscypha</taxon>
        <taxon>Hyaloscypha bicolor</taxon>
    </lineage>
</organism>
<proteinExistence type="predicted"/>
<dbReference type="EMBL" id="KZ613859">
    <property type="protein sequence ID" value="PMD54734.1"/>
    <property type="molecule type" value="Genomic_DNA"/>
</dbReference>
<evidence type="ECO:0000259" key="1">
    <source>
        <dbReference type="Pfam" id="PF06985"/>
    </source>
</evidence>
<reference evidence="2 3" key="1">
    <citation type="submission" date="2016-04" db="EMBL/GenBank/DDBJ databases">
        <title>A degradative enzymes factory behind the ericoid mycorrhizal symbiosis.</title>
        <authorList>
            <consortium name="DOE Joint Genome Institute"/>
            <person name="Martino E."/>
            <person name="Morin E."/>
            <person name="Grelet G."/>
            <person name="Kuo A."/>
            <person name="Kohler A."/>
            <person name="Daghino S."/>
            <person name="Barry K."/>
            <person name="Choi C."/>
            <person name="Cichocki N."/>
            <person name="Clum A."/>
            <person name="Copeland A."/>
            <person name="Hainaut M."/>
            <person name="Haridas S."/>
            <person name="Labutti K."/>
            <person name="Lindquist E."/>
            <person name="Lipzen A."/>
            <person name="Khouja H.-R."/>
            <person name="Murat C."/>
            <person name="Ohm R."/>
            <person name="Olson A."/>
            <person name="Spatafora J."/>
            <person name="Veneault-Fourrey C."/>
            <person name="Henrissat B."/>
            <person name="Grigoriev I."/>
            <person name="Martin F."/>
            <person name="Perotto S."/>
        </authorList>
    </citation>
    <scope>NUCLEOTIDE SEQUENCE [LARGE SCALE GENOMIC DNA]</scope>
    <source>
        <strain evidence="2 3">E</strain>
    </source>
</reference>
<dbReference type="PANTHER" id="PTHR33112:SF11">
    <property type="entry name" value="HETEROKARYON INCOMPATIBILITY DOMAIN-CONTAINING PROTEIN"/>
    <property type="match status" value="1"/>
</dbReference>
<protein>
    <recommendedName>
        <fullName evidence="1">Heterokaryon incompatibility domain-containing protein</fullName>
    </recommendedName>
</protein>